<feature type="chain" id="PRO_5008608952" description="SGNH hydrolase-type esterase domain-containing protein" evidence="1">
    <location>
        <begin position="21"/>
        <end position="429"/>
    </location>
</feature>
<dbReference type="AlphaFoldDB" id="A0A1B8GSS8"/>
<dbReference type="InterPro" id="IPR036514">
    <property type="entry name" value="SGNH_hydro_sf"/>
</dbReference>
<dbReference type="PANTHER" id="PTHR43784">
    <property type="entry name" value="GDSL-LIKE LIPASE/ACYLHYDROLASE, PUTATIVE (AFU_ORTHOLOGUE AFUA_2G00820)-RELATED"/>
    <property type="match status" value="1"/>
</dbReference>
<feature type="domain" description="SGNH hydrolase-type esterase" evidence="2">
    <location>
        <begin position="221"/>
        <end position="418"/>
    </location>
</feature>
<evidence type="ECO:0000256" key="1">
    <source>
        <dbReference type="SAM" id="SignalP"/>
    </source>
</evidence>
<dbReference type="RefSeq" id="XP_018132614.1">
    <property type="nucleotide sequence ID" value="XM_018272941.2"/>
</dbReference>
<accession>A0A1B8GSS8</accession>
<dbReference type="SUPFAM" id="SSF52266">
    <property type="entry name" value="SGNH hydrolase"/>
    <property type="match status" value="1"/>
</dbReference>
<dbReference type="Pfam" id="PF13472">
    <property type="entry name" value="Lipase_GDSL_2"/>
    <property type="match status" value="1"/>
</dbReference>
<evidence type="ECO:0000313" key="4">
    <source>
        <dbReference type="Proteomes" id="UP000091956"/>
    </source>
</evidence>
<dbReference type="Gene3D" id="3.40.50.1110">
    <property type="entry name" value="SGNH hydrolase"/>
    <property type="match status" value="1"/>
</dbReference>
<evidence type="ECO:0000313" key="3">
    <source>
        <dbReference type="EMBL" id="OBT98881.1"/>
    </source>
</evidence>
<reference evidence="3 4" key="1">
    <citation type="submission" date="2016-03" db="EMBL/GenBank/DDBJ databases">
        <title>Comparative genomics of Pseudogymnoascus destructans, the fungus causing white-nose syndrome of bats.</title>
        <authorList>
            <person name="Palmer J.M."/>
            <person name="Drees K.P."/>
            <person name="Foster J.T."/>
            <person name="Lindner D.L."/>
        </authorList>
    </citation>
    <scope>NUCLEOTIDE SEQUENCE [LARGE SCALE GENOMIC DNA]</scope>
    <source>
        <strain evidence="3 4">UAMH 10579</strain>
    </source>
</reference>
<dbReference type="Proteomes" id="UP000091956">
    <property type="component" value="Unassembled WGS sequence"/>
</dbReference>
<organism evidence="3 4">
    <name type="scientific">Pseudogymnoascus verrucosus</name>
    <dbReference type="NCBI Taxonomy" id="342668"/>
    <lineage>
        <taxon>Eukaryota</taxon>
        <taxon>Fungi</taxon>
        <taxon>Dikarya</taxon>
        <taxon>Ascomycota</taxon>
        <taxon>Pezizomycotina</taxon>
        <taxon>Leotiomycetes</taxon>
        <taxon>Thelebolales</taxon>
        <taxon>Thelebolaceae</taxon>
        <taxon>Pseudogymnoascus</taxon>
    </lineage>
</organism>
<keyword evidence="4" id="KW-1185">Reference proteome</keyword>
<dbReference type="STRING" id="342668.A0A1B8GSS8"/>
<dbReference type="OrthoDB" id="10071171at2759"/>
<dbReference type="EMBL" id="KV460215">
    <property type="protein sequence ID" value="OBT98881.1"/>
    <property type="molecule type" value="Genomic_DNA"/>
</dbReference>
<proteinExistence type="predicted"/>
<keyword evidence="1" id="KW-0732">Signal</keyword>
<feature type="signal peptide" evidence="1">
    <location>
        <begin position="1"/>
        <end position="20"/>
    </location>
</feature>
<name>A0A1B8GSS8_9PEZI</name>
<reference evidence="4" key="2">
    <citation type="journal article" date="2018" name="Nat. Commun.">
        <title>Extreme sensitivity to ultraviolet light in the fungal pathogen causing white-nose syndrome of bats.</title>
        <authorList>
            <person name="Palmer J.M."/>
            <person name="Drees K.P."/>
            <person name="Foster J.T."/>
            <person name="Lindner D.L."/>
        </authorList>
    </citation>
    <scope>NUCLEOTIDE SEQUENCE [LARGE SCALE GENOMIC DNA]</scope>
    <source>
        <strain evidence="4">UAMH 10579</strain>
    </source>
</reference>
<dbReference type="InterPro" id="IPR013830">
    <property type="entry name" value="SGNH_hydro"/>
</dbReference>
<evidence type="ECO:0000259" key="2">
    <source>
        <dbReference type="Pfam" id="PF13472"/>
    </source>
</evidence>
<dbReference type="GeneID" id="28836837"/>
<sequence length="429" mass="46777">MRSALAYVALAATFVQQAVTAPTVGLPAHGSKNVHWVDTWATMPQLTEVGNLPPAPYTQPDSVFVDSTVRATFQVSIPGKTVRLRFTNVFGATDLPIDAVTIALPNGPAGTRAIHTQTLQKVTFSGKTSIIIPNGAQVVSDPIHFEVKARQDVAVTYYTAAGQAGNSITSHPGSRVTSWYSRGNHVTAANLTDASVASSEHWYFVSALEVDDSLGSTFAIVGDSITDGRGSTTNGNNRWADQLSLRLLKDRRTAHIGIANEAAGGNRVLHDGLGPNALGRIDRDVLAQPNVKYAMIYEGINDIGTGNSTTSVAEQLETSDRLIWAYQQMAERIHAAGIKVFIATITPFNHPADQFQPVWDAEREKTRQRVNKWIRENKVFDAVLDFDKVVRDPEHPNVMQVRYNFDDFLHLGVEGYRALADSIPLSIFS</sequence>
<dbReference type="PANTHER" id="PTHR43784:SF3">
    <property type="entry name" value="GDSL FAMILY LIPASE"/>
    <property type="match status" value="1"/>
</dbReference>
<gene>
    <name evidence="3" type="ORF">VE01_03451</name>
</gene>
<protein>
    <recommendedName>
        <fullName evidence="2">SGNH hydrolase-type esterase domain-containing protein</fullName>
    </recommendedName>
</protein>
<dbReference type="InterPro" id="IPR053140">
    <property type="entry name" value="GDSL_Rv0518-like"/>
</dbReference>
<dbReference type="CDD" id="cd01830">
    <property type="entry name" value="XynE_like"/>
    <property type="match status" value="1"/>
</dbReference>